<evidence type="ECO:0000256" key="2">
    <source>
        <dbReference type="ARBA" id="ARBA00022884"/>
    </source>
</evidence>
<name>A0A1F5FKI5_9BACT</name>
<dbReference type="SUPFAM" id="SSF50249">
    <property type="entry name" value="Nucleic acid-binding proteins"/>
    <property type="match status" value="1"/>
</dbReference>
<evidence type="ECO:0000256" key="1">
    <source>
        <dbReference type="ARBA" id="ARBA00022555"/>
    </source>
</evidence>
<evidence type="ECO:0008006" key="8">
    <source>
        <dbReference type="Google" id="ProtNLM"/>
    </source>
</evidence>
<dbReference type="EMBL" id="MFAM01000002">
    <property type="protein sequence ID" value="OGD80133.1"/>
    <property type="molecule type" value="Genomic_DNA"/>
</dbReference>
<organism evidence="6 7">
    <name type="scientific">Candidatus Collierbacteria bacterium RIFOXYB1_FULL_49_13</name>
    <dbReference type="NCBI Taxonomy" id="1817728"/>
    <lineage>
        <taxon>Bacteria</taxon>
        <taxon>Candidatus Collieribacteriota</taxon>
    </lineage>
</organism>
<evidence type="ECO:0000259" key="5">
    <source>
        <dbReference type="PROSITE" id="PS50926"/>
    </source>
</evidence>
<dbReference type="GO" id="GO:0000049">
    <property type="term" value="F:tRNA binding"/>
    <property type="evidence" value="ECO:0007669"/>
    <property type="project" value="UniProtKB-UniRule"/>
</dbReference>
<dbReference type="Pfam" id="PF01588">
    <property type="entry name" value="tRNA_bind"/>
    <property type="match status" value="1"/>
</dbReference>
<comment type="caution">
    <text evidence="6">The sequence shown here is derived from an EMBL/GenBank/DDBJ whole genome shotgun (WGS) entry which is preliminary data.</text>
</comment>
<sequence length="111" mass="12507">MKDLISYDDFAKLDIRVGVVVEASTPEWSEKLVRYVMDFGPEIGRRVLFSGIKAWITPEEMVGKKYPVVVNMTPKKMGEEESAGMMIMVDGEERPILIELGAEVEVGEIVR</sequence>
<keyword evidence="2 3" id="KW-0694">RNA-binding</keyword>
<dbReference type="PANTHER" id="PTHR11586">
    <property type="entry name" value="TRNA-AMINOACYLATION COFACTOR ARC1 FAMILY MEMBER"/>
    <property type="match status" value="1"/>
</dbReference>
<evidence type="ECO:0000313" key="7">
    <source>
        <dbReference type="Proteomes" id="UP000176682"/>
    </source>
</evidence>
<dbReference type="PROSITE" id="PS50886">
    <property type="entry name" value="TRBD"/>
    <property type="match status" value="1"/>
</dbReference>
<feature type="domain" description="TRAM" evidence="5">
    <location>
        <begin position="59"/>
        <end position="111"/>
    </location>
</feature>
<dbReference type="AlphaFoldDB" id="A0A1F5FKI5"/>
<reference evidence="6 7" key="1">
    <citation type="journal article" date="2016" name="Nat. Commun.">
        <title>Thousands of microbial genomes shed light on interconnected biogeochemical processes in an aquifer system.</title>
        <authorList>
            <person name="Anantharaman K."/>
            <person name="Brown C.T."/>
            <person name="Hug L.A."/>
            <person name="Sharon I."/>
            <person name="Castelle C.J."/>
            <person name="Probst A.J."/>
            <person name="Thomas B.C."/>
            <person name="Singh A."/>
            <person name="Wilkins M.J."/>
            <person name="Karaoz U."/>
            <person name="Brodie E.L."/>
            <person name="Williams K.H."/>
            <person name="Hubbard S.S."/>
            <person name="Banfield J.F."/>
        </authorList>
    </citation>
    <scope>NUCLEOTIDE SEQUENCE [LARGE SCALE GENOMIC DNA]</scope>
</reference>
<dbReference type="Proteomes" id="UP000176682">
    <property type="component" value="Unassembled WGS sequence"/>
</dbReference>
<evidence type="ECO:0000256" key="3">
    <source>
        <dbReference type="PROSITE-ProRule" id="PRU00209"/>
    </source>
</evidence>
<dbReference type="InterPro" id="IPR051270">
    <property type="entry name" value="Tyrosine-tRNA_ligase_regulator"/>
</dbReference>
<gene>
    <name evidence="6" type="ORF">A2368_02925</name>
</gene>
<evidence type="ECO:0000313" key="6">
    <source>
        <dbReference type="EMBL" id="OGD80133.1"/>
    </source>
</evidence>
<evidence type="ECO:0000259" key="4">
    <source>
        <dbReference type="PROSITE" id="PS50886"/>
    </source>
</evidence>
<protein>
    <recommendedName>
        <fullName evidence="8">tRNA-binding domain-containing protein</fullName>
    </recommendedName>
</protein>
<dbReference type="InterPro" id="IPR012340">
    <property type="entry name" value="NA-bd_OB-fold"/>
</dbReference>
<dbReference type="InterPro" id="IPR002547">
    <property type="entry name" value="tRNA-bd_dom"/>
</dbReference>
<dbReference type="PROSITE" id="PS50926">
    <property type="entry name" value="TRAM"/>
    <property type="match status" value="1"/>
</dbReference>
<dbReference type="PANTHER" id="PTHR11586:SF37">
    <property type="entry name" value="TRNA-BINDING DOMAIN-CONTAINING PROTEIN"/>
    <property type="match status" value="1"/>
</dbReference>
<proteinExistence type="predicted"/>
<dbReference type="Gene3D" id="2.40.50.140">
    <property type="entry name" value="Nucleic acid-binding proteins"/>
    <property type="match status" value="1"/>
</dbReference>
<accession>A0A1F5FKI5</accession>
<dbReference type="InterPro" id="IPR002792">
    <property type="entry name" value="TRAM_dom"/>
</dbReference>
<feature type="domain" description="TRNA-binding" evidence="4">
    <location>
        <begin position="9"/>
        <end position="111"/>
    </location>
</feature>
<keyword evidence="1 3" id="KW-0820">tRNA-binding</keyword>